<dbReference type="InterPro" id="IPR036526">
    <property type="entry name" value="C-N_Hydrolase_sf"/>
</dbReference>
<dbReference type="InterPro" id="IPR000132">
    <property type="entry name" value="Nitrilase/CN_hydratase_CS"/>
</dbReference>
<evidence type="ECO:0000313" key="3">
    <source>
        <dbReference type="EMBL" id="MBL0765343.1"/>
    </source>
</evidence>
<name>A0A937AKQ9_9BACT</name>
<evidence type="ECO:0000259" key="2">
    <source>
        <dbReference type="PROSITE" id="PS50263"/>
    </source>
</evidence>
<protein>
    <submittedName>
        <fullName evidence="3">Carbon-nitrogen hydrolase family protein</fullName>
    </submittedName>
</protein>
<dbReference type="Pfam" id="PF00795">
    <property type="entry name" value="CN_hydrolase"/>
    <property type="match status" value="1"/>
</dbReference>
<dbReference type="PROSITE" id="PS00921">
    <property type="entry name" value="NITRIL_CHT_2"/>
    <property type="match status" value="1"/>
</dbReference>
<keyword evidence="4" id="KW-1185">Reference proteome</keyword>
<sequence length="299" mass="33470">MKIKVGLIQDFPIFFELNKTVDKMEELVKKYSSEGCQLIVFPESFIPAYPRGFDFGAVVGSRTTEGRRLFQKFYDNGLDLKSAQMDRLERMAKEHNVFIVAGATIKGKANGSLYCAMLYIDPAKGMIGLHRKIKPTGTERLIWAEGDASDLEAVSSSFGKLGGLICWENYMPFARMAMYQQGVQIYIAPTADAREEWQASMKHIALEGRCFVLACNQYATKSMYPETYQKYVSSQNEDFCKGGSVIISPLGKVIAGPLFDTSGAVVAEIDTDEITQAKLDFDVNGHYSRPDLFNFEVNR</sequence>
<dbReference type="PROSITE" id="PS50263">
    <property type="entry name" value="CN_HYDROLASE"/>
    <property type="match status" value="1"/>
</dbReference>
<gene>
    <name evidence="3" type="ORF">JKP34_08790</name>
</gene>
<dbReference type="CDD" id="cd07564">
    <property type="entry name" value="nitrilases_CHs"/>
    <property type="match status" value="1"/>
</dbReference>
<dbReference type="InterPro" id="IPR044149">
    <property type="entry name" value="Nitrilases_CHs"/>
</dbReference>
<evidence type="ECO:0000256" key="1">
    <source>
        <dbReference type="ARBA" id="ARBA00008129"/>
    </source>
</evidence>
<dbReference type="PANTHER" id="PTHR46044:SF1">
    <property type="entry name" value="CN HYDROLASE DOMAIN-CONTAINING PROTEIN"/>
    <property type="match status" value="1"/>
</dbReference>
<keyword evidence="3" id="KW-0378">Hydrolase</keyword>
<reference evidence="3" key="1">
    <citation type="submission" date="2021-01" db="EMBL/GenBank/DDBJ databases">
        <title>Marivirga sp. nov., isolated from intertidal surface sediments.</title>
        <authorList>
            <person name="Zhang M."/>
        </authorList>
    </citation>
    <scope>NUCLEOTIDE SEQUENCE</scope>
    <source>
        <strain evidence="3">SM1354</strain>
    </source>
</reference>
<dbReference type="RefSeq" id="WP_201919874.1">
    <property type="nucleotide sequence ID" value="NZ_JAERQG010000002.1"/>
</dbReference>
<dbReference type="EMBL" id="JAERQG010000002">
    <property type="protein sequence ID" value="MBL0765343.1"/>
    <property type="molecule type" value="Genomic_DNA"/>
</dbReference>
<dbReference type="Proteomes" id="UP000642920">
    <property type="component" value="Unassembled WGS sequence"/>
</dbReference>
<feature type="domain" description="CN hydrolase" evidence="2">
    <location>
        <begin position="3"/>
        <end position="271"/>
    </location>
</feature>
<dbReference type="GO" id="GO:0000257">
    <property type="term" value="F:nitrilase activity"/>
    <property type="evidence" value="ECO:0007669"/>
    <property type="project" value="UniProtKB-ARBA"/>
</dbReference>
<organism evidence="3 4">
    <name type="scientific">Marivirga atlantica</name>
    <dbReference type="NCBI Taxonomy" id="1548457"/>
    <lineage>
        <taxon>Bacteria</taxon>
        <taxon>Pseudomonadati</taxon>
        <taxon>Bacteroidota</taxon>
        <taxon>Cytophagia</taxon>
        <taxon>Cytophagales</taxon>
        <taxon>Marivirgaceae</taxon>
        <taxon>Marivirga</taxon>
    </lineage>
</organism>
<evidence type="ECO:0000313" key="4">
    <source>
        <dbReference type="Proteomes" id="UP000642920"/>
    </source>
</evidence>
<accession>A0A937AKQ9</accession>
<comment type="caution">
    <text evidence="3">The sequence shown here is derived from an EMBL/GenBank/DDBJ whole genome shotgun (WGS) entry which is preliminary data.</text>
</comment>
<proteinExistence type="inferred from homology"/>
<dbReference type="PANTHER" id="PTHR46044">
    <property type="entry name" value="NITRILASE"/>
    <property type="match status" value="1"/>
</dbReference>
<dbReference type="InterPro" id="IPR003010">
    <property type="entry name" value="C-N_Hydrolase"/>
</dbReference>
<comment type="similarity">
    <text evidence="1">Belongs to the carbon-nitrogen hydrolase superfamily. Nitrilase family.</text>
</comment>
<dbReference type="AlphaFoldDB" id="A0A937AKQ9"/>
<dbReference type="Gene3D" id="3.60.110.10">
    <property type="entry name" value="Carbon-nitrogen hydrolase"/>
    <property type="match status" value="1"/>
</dbReference>
<dbReference type="SUPFAM" id="SSF56317">
    <property type="entry name" value="Carbon-nitrogen hydrolase"/>
    <property type="match status" value="1"/>
</dbReference>